<evidence type="ECO:0000256" key="3">
    <source>
        <dbReference type="ARBA" id="ARBA00011052"/>
    </source>
</evidence>
<keyword evidence="6" id="KW-0042">Antenna complex</keyword>
<evidence type="ECO:0000256" key="4">
    <source>
        <dbReference type="ARBA" id="ARBA00022475"/>
    </source>
</evidence>
<evidence type="ECO:0000256" key="5">
    <source>
        <dbReference type="ARBA" id="ARBA00022494"/>
    </source>
</evidence>
<evidence type="ECO:0000256" key="13">
    <source>
        <dbReference type="ARBA" id="ARBA00023136"/>
    </source>
</evidence>
<dbReference type="Gene3D" id="1.20.5.250">
    <property type="match status" value="1"/>
</dbReference>
<protein>
    <submittedName>
        <fullName evidence="18">Light-harvesting complex 1 beta chain</fullName>
    </submittedName>
</protein>
<dbReference type="AlphaFoldDB" id="A0A1H2YHN9"/>
<evidence type="ECO:0000256" key="9">
    <source>
        <dbReference type="ARBA" id="ARBA00022842"/>
    </source>
</evidence>
<keyword evidence="12" id="KW-0157">Chromophore</keyword>
<evidence type="ECO:0000259" key="17">
    <source>
        <dbReference type="Pfam" id="PF00556"/>
    </source>
</evidence>
<feature type="transmembrane region" description="Helical" evidence="16">
    <location>
        <begin position="21"/>
        <end position="43"/>
    </location>
</feature>
<dbReference type="InterPro" id="IPR000066">
    <property type="entry name" value="Antenna_a/b"/>
</dbReference>
<evidence type="ECO:0000256" key="16">
    <source>
        <dbReference type="SAM" id="Phobius"/>
    </source>
</evidence>
<feature type="binding site" description="axial binding residue" evidence="15">
    <location>
        <position position="37"/>
    </location>
    <ligand>
        <name>a bacteriochlorophyll</name>
        <dbReference type="ChEBI" id="CHEBI:38201"/>
    </ligand>
    <ligandPart>
        <name>Mg</name>
        <dbReference type="ChEBI" id="CHEBI:25107"/>
    </ligandPart>
</feature>
<keyword evidence="13 16" id="KW-0472">Membrane</keyword>
<dbReference type="GO" id="GO:0005886">
    <property type="term" value="C:plasma membrane"/>
    <property type="evidence" value="ECO:0007669"/>
    <property type="project" value="UniProtKB-SubCell"/>
</dbReference>
<dbReference type="InterPro" id="IPR035889">
    <property type="entry name" value="Light-harvesting_complex"/>
</dbReference>
<evidence type="ECO:0000256" key="8">
    <source>
        <dbReference type="ARBA" id="ARBA00022723"/>
    </source>
</evidence>
<feature type="binding site" description="axial binding residue" evidence="15">
    <location>
        <position position="19"/>
    </location>
    <ligand>
        <name>a bacteriochlorophyll</name>
        <dbReference type="ChEBI" id="CHEBI:38201"/>
    </ligand>
    <ligandPart>
        <name>Mg</name>
        <dbReference type="ChEBI" id="CHEBI:25107"/>
    </ligandPart>
</feature>
<comment type="subcellular location">
    <subcellularLocation>
        <location evidence="2">Cell inner membrane</location>
        <topology evidence="2">Single-pass type II membrane protein</topology>
    </subcellularLocation>
</comment>
<dbReference type="GO" id="GO:0019684">
    <property type="term" value="P:photosynthesis, light reaction"/>
    <property type="evidence" value="ECO:0007669"/>
    <property type="project" value="InterPro"/>
</dbReference>
<dbReference type="PRINTS" id="PR00674">
    <property type="entry name" value="LIGHTHARVSTB"/>
</dbReference>
<evidence type="ECO:0000256" key="10">
    <source>
        <dbReference type="ARBA" id="ARBA00022956"/>
    </source>
</evidence>
<dbReference type="GO" id="GO:0046872">
    <property type="term" value="F:metal ion binding"/>
    <property type="evidence" value="ECO:0007669"/>
    <property type="project" value="UniProtKB-KW"/>
</dbReference>
<keyword evidence="7 16" id="KW-0812">Transmembrane</keyword>
<proteinExistence type="inferred from homology"/>
<evidence type="ECO:0000256" key="7">
    <source>
        <dbReference type="ARBA" id="ARBA00022692"/>
    </source>
</evidence>
<dbReference type="InterPro" id="IPR002362">
    <property type="entry name" value="LHB-1/5"/>
</dbReference>
<dbReference type="Proteomes" id="UP000198816">
    <property type="component" value="Unassembled WGS sequence"/>
</dbReference>
<sequence length="47" mass="5366">MAEAKSMTGLTEEEAKEFHGIFVQSMTGFFGVVIVAHILAWLWRPWL</sequence>
<evidence type="ECO:0000256" key="1">
    <source>
        <dbReference type="ARBA" id="ARBA00002455"/>
    </source>
</evidence>
<dbReference type="OrthoDB" id="5739887at2"/>
<keyword evidence="9 15" id="KW-0460">Magnesium</keyword>
<dbReference type="PIRSF" id="PIRSF002900">
    <property type="entry name" value="Antenna_beta"/>
    <property type="match status" value="1"/>
</dbReference>
<comment type="function">
    <text evidence="1">Antenna complexes are light-harvesting systems, which transfer the excitation energy to the reaction centers.</text>
</comment>
<comment type="similarity">
    <text evidence="3">Belongs to the antenna complex beta subunit family.</text>
</comment>
<dbReference type="GO" id="GO:0030077">
    <property type="term" value="C:plasma membrane light-harvesting complex"/>
    <property type="evidence" value="ECO:0007669"/>
    <property type="project" value="InterPro"/>
</dbReference>
<dbReference type="RefSeq" id="WP_093033216.1">
    <property type="nucleotide sequence ID" value="NZ_FNNZ01000013.1"/>
</dbReference>
<evidence type="ECO:0000256" key="15">
    <source>
        <dbReference type="PIRSR" id="PIRSR002900-1"/>
    </source>
</evidence>
<keyword evidence="11 16" id="KW-1133">Transmembrane helix</keyword>
<keyword evidence="19" id="KW-1185">Reference proteome</keyword>
<evidence type="ECO:0000256" key="12">
    <source>
        <dbReference type="ARBA" id="ARBA00022991"/>
    </source>
</evidence>
<keyword evidence="4" id="KW-1003">Cell membrane</keyword>
<dbReference type="InterPro" id="IPR023624">
    <property type="entry name" value="Antenna_beta_dom_sf"/>
</dbReference>
<dbReference type="GO" id="GO:0042314">
    <property type="term" value="F:bacteriochlorophyll binding"/>
    <property type="evidence" value="ECO:0007669"/>
    <property type="project" value="UniProtKB-KW"/>
</dbReference>
<dbReference type="NCBIfam" id="NF040862">
    <property type="entry name" value="pufB_517_ASD"/>
    <property type="match status" value="1"/>
</dbReference>
<reference evidence="19" key="1">
    <citation type="submission" date="2016-10" db="EMBL/GenBank/DDBJ databases">
        <authorList>
            <person name="Varghese N."/>
            <person name="Submissions S."/>
        </authorList>
    </citation>
    <scope>NUCLEOTIDE SEQUENCE [LARGE SCALE GENOMIC DNA]</scope>
    <source>
        <strain evidence="19">DSM 217</strain>
    </source>
</reference>
<organism evidence="18 19">
    <name type="scientific">Thiocapsa roseopersicina</name>
    <dbReference type="NCBI Taxonomy" id="1058"/>
    <lineage>
        <taxon>Bacteria</taxon>
        <taxon>Pseudomonadati</taxon>
        <taxon>Pseudomonadota</taxon>
        <taxon>Gammaproteobacteria</taxon>
        <taxon>Chromatiales</taxon>
        <taxon>Chromatiaceae</taxon>
        <taxon>Thiocapsa</taxon>
    </lineage>
</organism>
<keyword evidence="5" id="KW-0148">Chlorophyll</keyword>
<evidence type="ECO:0000256" key="14">
    <source>
        <dbReference type="ARBA" id="ARBA00023243"/>
    </source>
</evidence>
<evidence type="ECO:0000256" key="6">
    <source>
        <dbReference type="ARBA" id="ARBA00022549"/>
    </source>
</evidence>
<accession>A0A1H2YHN9</accession>
<evidence type="ECO:0000313" key="18">
    <source>
        <dbReference type="EMBL" id="SDX04686.1"/>
    </source>
</evidence>
<keyword evidence="10" id="KW-0076">Bacteriochlorophyll</keyword>
<keyword evidence="14" id="KW-0437">Light-harvesting polypeptide</keyword>
<dbReference type="EMBL" id="FNNZ01000013">
    <property type="protein sequence ID" value="SDX04686.1"/>
    <property type="molecule type" value="Genomic_DNA"/>
</dbReference>
<dbReference type="SUPFAM" id="SSF56918">
    <property type="entry name" value="Light-harvesting complex subunits"/>
    <property type="match status" value="1"/>
</dbReference>
<keyword evidence="8 15" id="KW-0479">Metal-binding</keyword>
<gene>
    <name evidence="18" type="ORF">SAMN05421783_11316</name>
</gene>
<dbReference type="Pfam" id="PF00556">
    <property type="entry name" value="LHC"/>
    <property type="match status" value="1"/>
</dbReference>
<evidence type="ECO:0000313" key="19">
    <source>
        <dbReference type="Proteomes" id="UP000198816"/>
    </source>
</evidence>
<feature type="domain" description="Antenna complex alpha/beta subunit" evidence="17">
    <location>
        <begin position="12"/>
        <end position="47"/>
    </location>
</feature>
<dbReference type="STRING" id="1058.SAMN05421783_11316"/>
<evidence type="ECO:0000256" key="2">
    <source>
        <dbReference type="ARBA" id="ARBA00004249"/>
    </source>
</evidence>
<evidence type="ECO:0000256" key="11">
    <source>
        <dbReference type="ARBA" id="ARBA00022989"/>
    </source>
</evidence>
<name>A0A1H2YHN9_THIRO</name>